<proteinExistence type="predicted"/>
<protein>
    <submittedName>
        <fullName evidence="2">Uncharacterized protein</fullName>
    </submittedName>
</protein>
<dbReference type="Proteomes" id="UP000322214">
    <property type="component" value="Chromosome"/>
</dbReference>
<feature type="compositionally biased region" description="Polar residues" evidence="1">
    <location>
        <begin position="65"/>
        <end position="88"/>
    </location>
</feature>
<dbReference type="OrthoDB" id="280018at2"/>
<keyword evidence="3" id="KW-1185">Reference proteome</keyword>
<dbReference type="KEGG" id="mff:MFFC18_36890"/>
<sequence length="186" mass="20131">MWRSLFYSVGIGLFALGLQALVLDHVLVPKNTKLQKLVKKILSDEKPGAANNQPVQQSIAQTNAPNWAGQPQTQSAPANQTWGTNTGSRFGPSRFAGPAYGTGYGGGRVGSAQTGNSPIFSGYQNQSAPNAQLAGYRTSEPMTVASKPKTPVQKIQIREWMPWSLLASGAIIFLYTHSHRRHGMHE</sequence>
<dbReference type="AlphaFoldDB" id="A0A5B9PGR1"/>
<evidence type="ECO:0000313" key="2">
    <source>
        <dbReference type="EMBL" id="QEG23786.1"/>
    </source>
</evidence>
<dbReference type="RefSeq" id="WP_075083082.1">
    <property type="nucleotide sequence ID" value="NZ_CP042912.1"/>
</dbReference>
<accession>A0A5B9PGR1</accession>
<name>A0A5B9PGR1_9BACT</name>
<dbReference type="STRING" id="980251.GCA_001642875_00296"/>
<gene>
    <name evidence="2" type="ORF">MFFC18_36890</name>
</gene>
<evidence type="ECO:0000313" key="3">
    <source>
        <dbReference type="Proteomes" id="UP000322214"/>
    </source>
</evidence>
<feature type="region of interest" description="Disordered" evidence="1">
    <location>
        <begin position="65"/>
        <end position="89"/>
    </location>
</feature>
<reference evidence="2 3" key="1">
    <citation type="submission" date="2019-08" db="EMBL/GenBank/DDBJ databases">
        <title>Deep-cultivation of Planctomycetes and their phenomic and genomic characterization uncovers novel biology.</title>
        <authorList>
            <person name="Wiegand S."/>
            <person name="Jogler M."/>
            <person name="Boedeker C."/>
            <person name="Pinto D."/>
            <person name="Vollmers J."/>
            <person name="Rivas-Marin E."/>
            <person name="Kohn T."/>
            <person name="Peeters S.H."/>
            <person name="Heuer A."/>
            <person name="Rast P."/>
            <person name="Oberbeckmann S."/>
            <person name="Bunk B."/>
            <person name="Jeske O."/>
            <person name="Meyerdierks A."/>
            <person name="Storesund J.E."/>
            <person name="Kallscheuer N."/>
            <person name="Luecker S."/>
            <person name="Lage O.M."/>
            <person name="Pohl T."/>
            <person name="Merkel B.J."/>
            <person name="Hornburger P."/>
            <person name="Mueller R.-W."/>
            <person name="Bruemmer F."/>
            <person name="Labrenz M."/>
            <person name="Spormann A.M."/>
            <person name="Op den Camp H."/>
            <person name="Overmann J."/>
            <person name="Amann R."/>
            <person name="Jetten M.S.M."/>
            <person name="Mascher T."/>
            <person name="Medema M.H."/>
            <person name="Devos D.P."/>
            <person name="Kaster A.-K."/>
            <person name="Ovreas L."/>
            <person name="Rohde M."/>
            <person name="Galperin M.Y."/>
            <person name="Jogler C."/>
        </authorList>
    </citation>
    <scope>NUCLEOTIDE SEQUENCE [LARGE SCALE GENOMIC DNA]</scope>
    <source>
        <strain evidence="2 3">FC18</strain>
    </source>
</reference>
<evidence type="ECO:0000256" key="1">
    <source>
        <dbReference type="SAM" id="MobiDB-lite"/>
    </source>
</evidence>
<organism evidence="2 3">
    <name type="scientific">Mariniblastus fucicola</name>
    <dbReference type="NCBI Taxonomy" id="980251"/>
    <lineage>
        <taxon>Bacteria</taxon>
        <taxon>Pseudomonadati</taxon>
        <taxon>Planctomycetota</taxon>
        <taxon>Planctomycetia</taxon>
        <taxon>Pirellulales</taxon>
        <taxon>Pirellulaceae</taxon>
        <taxon>Mariniblastus</taxon>
    </lineage>
</organism>
<dbReference type="EMBL" id="CP042912">
    <property type="protein sequence ID" value="QEG23786.1"/>
    <property type="molecule type" value="Genomic_DNA"/>
</dbReference>